<sequence>MRNLKRVLSLALASVMLLGMMVIGAGAADKTAADLTDMDKVTNTEAVNLMVDLGIIEGKPDGSFAPTEGVDRATMAKLITYIMMGDVDATIFEGTVTDLTDIDTNWAEGYIKYCYSNGIISGDGQGHFFPTQGVTVVQAAKMLLVALGYDADNRGYQSNSNWSVNIMKDAQTTGLMDGISATATDSLTRDGAAQMIFNALFADTVEPQYQYDMGTQYIVRYDPAASLAETMYNGLTKVTGTVETSGANTVIANATPASVNGVSMNGTKTGLSTTPAQTNMKVVFYVDKNGKLVSSAAVSKAATVYEIPVGLTDGAATKSGTVQNWLKGEGLSYTTETLESTPSVVTYSDAAPKTTENTALKAVITGLKAGQVATAVANGDGVITNITIISKKVANVSSAAKTKVDDETTYVYGLPGITGTGTSAKFNGIAATTETVVGYESLSKGDVVAYYTDGEKLYYENLETVVGQLTSAASNGGLTISGTKYYVSGLTGAMKLDDVKKVGYNKDVTYWLDPTGYIVKAEAVTEETTTQYAIVLDTKKIDGEGWNENASYEAKLLFTDGTSQIVKVSTVDGKKVDGDNFATLTKNAFVTYSTDKNSKYELKVVKADEKVTLPSLGTTITSGVAQFDGVNVGNSKTIFIVKGEDDKFTVTTGIANAPAYKSGVTGVALAENGIVSIVYITGGVASSTTSDANYVYVDASKYDYYPAVTDVTDAYKEFKAIVDGETTTVKVKAGSAADTKIGTTSGLYDLTYTDGLVTAAKDATTVEGVSYNGDVVKAGETYWTVNDNTVVYVIEDNAATQIAASDIEKDSNDKVAVVAVDDSTVGSSTAKVIYIVKVADAD</sequence>
<dbReference type="InterPro" id="IPR001119">
    <property type="entry name" value="SLH_dom"/>
</dbReference>
<dbReference type="Pfam" id="PF00395">
    <property type="entry name" value="SLH"/>
    <property type="match status" value="2"/>
</dbReference>
<accession>A0A921MMJ0</accession>
<dbReference type="AlphaFoldDB" id="A0A921MMJ0"/>
<name>A0A921MMJ0_9FIRM</name>
<feature type="chain" id="PRO_5036979130" evidence="2">
    <location>
        <begin position="28"/>
        <end position="842"/>
    </location>
</feature>
<evidence type="ECO:0000313" key="4">
    <source>
        <dbReference type="EMBL" id="HJG86982.1"/>
    </source>
</evidence>
<evidence type="ECO:0000259" key="3">
    <source>
        <dbReference type="PROSITE" id="PS51272"/>
    </source>
</evidence>
<keyword evidence="2" id="KW-0732">Signal</keyword>
<evidence type="ECO:0000256" key="1">
    <source>
        <dbReference type="ARBA" id="ARBA00022737"/>
    </source>
</evidence>
<dbReference type="EMBL" id="DYUC01000082">
    <property type="protein sequence ID" value="HJG86982.1"/>
    <property type="molecule type" value="Genomic_DNA"/>
</dbReference>
<evidence type="ECO:0000256" key="2">
    <source>
        <dbReference type="SAM" id="SignalP"/>
    </source>
</evidence>
<feature type="domain" description="SLH" evidence="3">
    <location>
        <begin position="30"/>
        <end position="93"/>
    </location>
</feature>
<comment type="caution">
    <text evidence="4">The sequence shown here is derived from an EMBL/GenBank/DDBJ whole genome shotgun (WGS) entry which is preliminary data.</text>
</comment>
<gene>
    <name evidence="4" type="ORF">K8V01_08185</name>
</gene>
<protein>
    <submittedName>
        <fullName evidence="4">S-layer homology domain-containing protein</fullName>
    </submittedName>
</protein>
<proteinExistence type="predicted"/>
<reference evidence="4" key="2">
    <citation type="submission" date="2021-09" db="EMBL/GenBank/DDBJ databases">
        <authorList>
            <person name="Gilroy R."/>
        </authorList>
    </citation>
    <scope>NUCLEOTIDE SEQUENCE</scope>
    <source>
        <strain evidence="4">CHK179-5677</strain>
    </source>
</reference>
<dbReference type="PROSITE" id="PS51272">
    <property type="entry name" value="SLH"/>
    <property type="match status" value="2"/>
</dbReference>
<evidence type="ECO:0000313" key="5">
    <source>
        <dbReference type="Proteomes" id="UP000760668"/>
    </source>
</evidence>
<dbReference type="Proteomes" id="UP000760668">
    <property type="component" value="Unassembled WGS sequence"/>
</dbReference>
<organism evidence="4 5">
    <name type="scientific">Pseudoflavonifractor capillosus</name>
    <dbReference type="NCBI Taxonomy" id="106588"/>
    <lineage>
        <taxon>Bacteria</taxon>
        <taxon>Bacillati</taxon>
        <taxon>Bacillota</taxon>
        <taxon>Clostridia</taxon>
        <taxon>Eubacteriales</taxon>
        <taxon>Oscillospiraceae</taxon>
        <taxon>Pseudoflavonifractor</taxon>
    </lineage>
</organism>
<keyword evidence="1" id="KW-0677">Repeat</keyword>
<feature type="domain" description="SLH" evidence="3">
    <location>
        <begin position="94"/>
        <end position="157"/>
    </location>
</feature>
<feature type="signal peptide" evidence="2">
    <location>
        <begin position="1"/>
        <end position="27"/>
    </location>
</feature>
<reference evidence="4" key="1">
    <citation type="journal article" date="2021" name="PeerJ">
        <title>Extensive microbial diversity within the chicken gut microbiome revealed by metagenomics and culture.</title>
        <authorList>
            <person name="Gilroy R."/>
            <person name="Ravi A."/>
            <person name="Getino M."/>
            <person name="Pursley I."/>
            <person name="Horton D.L."/>
            <person name="Alikhan N.F."/>
            <person name="Baker D."/>
            <person name="Gharbi K."/>
            <person name="Hall N."/>
            <person name="Watson M."/>
            <person name="Adriaenssens E.M."/>
            <person name="Foster-Nyarko E."/>
            <person name="Jarju S."/>
            <person name="Secka A."/>
            <person name="Antonio M."/>
            <person name="Oren A."/>
            <person name="Chaudhuri R.R."/>
            <person name="La Ragione R."/>
            <person name="Hildebrand F."/>
            <person name="Pallen M.J."/>
        </authorList>
    </citation>
    <scope>NUCLEOTIDE SEQUENCE</scope>
    <source>
        <strain evidence="4">CHK179-5677</strain>
    </source>
</reference>
<dbReference type="RefSeq" id="WP_295368245.1">
    <property type="nucleotide sequence ID" value="NZ_DYUC01000082.1"/>
</dbReference>